<name>A0AAW8Q0P8_VIBPH</name>
<dbReference type="Proteomes" id="UP001253193">
    <property type="component" value="Unassembled WGS sequence"/>
</dbReference>
<proteinExistence type="predicted"/>
<evidence type="ECO:0000313" key="2">
    <source>
        <dbReference type="Proteomes" id="UP001253193"/>
    </source>
</evidence>
<protein>
    <submittedName>
        <fullName evidence="1">Uncharacterized protein</fullName>
    </submittedName>
</protein>
<accession>A0AAW8Q0P8</accession>
<sequence>MKLELHRFFQRKEISNLATAIANTKVDGMKVRAKSFLKALAHLSEESSYEDFLNNIDAKHQEAFSITRKEVVFDYTKSSEGKLVGVIVDVIITGNWIQTVSIHDGIIGDDGYLDKCIVRGLVDGGRGNNSDVSIEKNLEYTQTTLNYLFGIANWINTNKKTLTPSDFDSSWHINAFGEYKPSKTN</sequence>
<organism evidence="1 2">
    <name type="scientific">Vibrio parahaemolyticus</name>
    <dbReference type="NCBI Taxonomy" id="670"/>
    <lineage>
        <taxon>Bacteria</taxon>
        <taxon>Pseudomonadati</taxon>
        <taxon>Pseudomonadota</taxon>
        <taxon>Gammaproteobacteria</taxon>
        <taxon>Vibrionales</taxon>
        <taxon>Vibrionaceae</taxon>
        <taxon>Vibrio</taxon>
    </lineage>
</organism>
<evidence type="ECO:0000313" key="1">
    <source>
        <dbReference type="EMBL" id="MDS1821245.1"/>
    </source>
</evidence>
<dbReference type="AlphaFoldDB" id="A0AAW8Q0P8"/>
<comment type="caution">
    <text evidence="1">The sequence shown here is derived from an EMBL/GenBank/DDBJ whole genome shotgun (WGS) entry which is preliminary data.</text>
</comment>
<dbReference type="RefSeq" id="WP_311020116.1">
    <property type="nucleotide sequence ID" value="NZ_JAUHGG010000003.1"/>
</dbReference>
<reference evidence="1" key="1">
    <citation type="submission" date="2023-06" db="EMBL/GenBank/DDBJ databases">
        <title>Genomic Diversity of Vibrio spp. and Metagenomic Analysis of Pathogens in Florida Gulf Coastal Waters Following Hurricane Ian.</title>
        <authorList>
            <person name="Brumfield K.D."/>
        </authorList>
    </citation>
    <scope>NUCLEOTIDE SEQUENCE</scope>
    <source>
        <strain evidence="1">WBS2B-138</strain>
    </source>
</reference>
<dbReference type="EMBL" id="JAUHGG010000003">
    <property type="protein sequence ID" value="MDS1821245.1"/>
    <property type="molecule type" value="Genomic_DNA"/>
</dbReference>
<gene>
    <name evidence="1" type="ORF">QX249_11275</name>
</gene>